<accession>A0ABQ5MX49</accession>
<comment type="caution">
    <text evidence="1">The sequence shown here is derived from an EMBL/GenBank/DDBJ whole genome shotgun (WGS) entry which is preliminary data.</text>
</comment>
<organism evidence="1 2">
    <name type="scientific">Arthrobacter mangrovi</name>
    <dbReference type="NCBI Taxonomy" id="2966350"/>
    <lineage>
        <taxon>Bacteria</taxon>
        <taxon>Bacillati</taxon>
        <taxon>Actinomycetota</taxon>
        <taxon>Actinomycetes</taxon>
        <taxon>Micrococcales</taxon>
        <taxon>Micrococcaceae</taxon>
        <taxon>Arthrobacter</taxon>
    </lineage>
</organism>
<evidence type="ECO:0000313" key="2">
    <source>
        <dbReference type="Proteomes" id="UP001209654"/>
    </source>
</evidence>
<sequence length="82" mass="8903">MFRPRAFRPQVPAKRAKGGGEFRRQFFALCPFGCSRWVVPVNHPPTFADPATRLKQARGPRAGSTLPGGLARIVKGSTAAAR</sequence>
<dbReference type="EMBL" id="BRVS01000018">
    <property type="protein sequence ID" value="GLB68528.1"/>
    <property type="molecule type" value="Genomic_DNA"/>
</dbReference>
<name>A0ABQ5MX49_9MICC</name>
<keyword evidence="2" id="KW-1185">Reference proteome</keyword>
<gene>
    <name evidence="1" type="ORF">AHIS1636_29700</name>
</gene>
<dbReference type="Proteomes" id="UP001209654">
    <property type="component" value="Unassembled WGS sequence"/>
</dbReference>
<evidence type="ECO:0000313" key="1">
    <source>
        <dbReference type="EMBL" id="GLB68528.1"/>
    </source>
</evidence>
<proteinExistence type="predicted"/>
<protein>
    <submittedName>
        <fullName evidence="1">Uncharacterized protein</fullName>
    </submittedName>
</protein>
<reference evidence="1 2" key="1">
    <citation type="journal article" date="2023" name="Int. J. Syst. Evol. Microbiol.">
        <title>Arthrobacter mangrovi sp. nov., an actinobacterium isolated from the rhizosphere of a mangrove.</title>
        <authorList>
            <person name="Hamada M."/>
            <person name="Saitou S."/>
            <person name="Enomoto N."/>
            <person name="Nanri K."/>
            <person name="Hidaka K."/>
            <person name="Miura T."/>
            <person name="Tamura T."/>
        </authorList>
    </citation>
    <scope>NUCLEOTIDE SEQUENCE [LARGE SCALE GENOMIC DNA]</scope>
    <source>
        <strain evidence="1 2">NBRC 112813</strain>
    </source>
</reference>